<dbReference type="CDD" id="cd08267">
    <property type="entry name" value="MDR1"/>
    <property type="match status" value="1"/>
</dbReference>
<dbReference type="AlphaFoldDB" id="A0A852YD33"/>
<feature type="domain" description="Enoyl reductase (ER)" evidence="2">
    <location>
        <begin position="27"/>
        <end position="359"/>
    </location>
</feature>
<dbReference type="InterPro" id="IPR051603">
    <property type="entry name" value="Zinc-ADH_QOR/CCCR"/>
</dbReference>
<dbReference type="SUPFAM" id="SSF50129">
    <property type="entry name" value="GroES-like"/>
    <property type="match status" value="1"/>
</dbReference>
<sequence length="374" mass="38073">MAGASRGPAAVPPLPALMRAVAQERYGGPEVLRVIDAPLPEAGPGEVLVRVIAAGVDRGVWHLMTGTPVGVRLGIGLRAPRERVRGREVAGEVVAVGPGVTAFAIGDRVFGAGHASFAEFTRARVDRLAGIPAGVAWEQAAASATSGTTALQAVRLLGLTAAGDPADSVPAAASKSLLPDAAGRRVLVTGAAGGVGSLAVHLLRSAGAHVIGAASPARLEFARTLCDEVVETGGEYGEARLRALAPVDGLVSTSGIRSYRMLCSLLADGGTAVLVGAEGGRGLLGGFERQLLAPLLGSRDGRRLRALTSVETPELLADLGRLLADGRLRVPIHGEYALDATADALRDLQEGRVTGKAIIRIGAEADAADRSPRA</sequence>
<name>A0A852YD33_9MICO</name>
<organism evidence="3 4">
    <name type="scientific">Schumannella luteola</name>
    <dbReference type="NCBI Taxonomy" id="472059"/>
    <lineage>
        <taxon>Bacteria</taxon>
        <taxon>Bacillati</taxon>
        <taxon>Actinomycetota</taxon>
        <taxon>Actinomycetes</taxon>
        <taxon>Micrococcales</taxon>
        <taxon>Microbacteriaceae</taxon>
        <taxon>Schumannella</taxon>
    </lineage>
</organism>
<dbReference type="Gene3D" id="3.90.180.10">
    <property type="entry name" value="Medium-chain alcohol dehydrogenases, catalytic domain"/>
    <property type="match status" value="2"/>
</dbReference>
<dbReference type="Pfam" id="PF08240">
    <property type="entry name" value="ADH_N"/>
    <property type="match status" value="1"/>
</dbReference>
<dbReference type="InterPro" id="IPR011032">
    <property type="entry name" value="GroES-like_sf"/>
</dbReference>
<reference evidence="3 4" key="1">
    <citation type="submission" date="2020-07" db="EMBL/GenBank/DDBJ databases">
        <title>Sequencing the genomes of 1000 actinobacteria strains.</title>
        <authorList>
            <person name="Klenk H.-P."/>
        </authorList>
    </citation>
    <scope>NUCLEOTIDE SEQUENCE [LARGE SCALE GENOMIC DNA]</scope>
    <source>
        <strain evidence="3 4">DSM 23141</strain>
    </source>
</reference>
<protein>
    <submittedName>
        <fullName evidence="3">NADPH:quinone reductase-like Zn-dependent oxidoreductase</fullName>
    </submittedName>
</protein>
<evidence type="ECO:0000256" key="1">
    <source>
        <dbReference type="ARBA" id="ARBA00022857"/>
    </source>
</evidence>
<dbReference type="SMART" id="SM00829">
    <property type="entry name" value="PKS_ER"/>
    <property type="match status" value="1"/>
</dbReference>
<dbReference type="Proteomes" id="UP000553888">
    <property type="component" value="Unassembled WGS sequence"/>
</dbReference>
<gene>
    <name evidence="3" type="ORF">BJ979_001836</name>
</gene>
<evidence type="ECO:0000313" key="3">
    <source>
        <dbReference type="EMBL" id="NYG99210.1"/>
    </source>
</evidence>
<dbReference type="SUPFAM" id="SSF51735">
    <property type="entry name" value="NAD(P)-binding Rossmann-fold domains"/>
    <property type="match status" value="1"/>
</dbReference>
<evidence type="ECO:0000259" key="2">
    <source>
        <dbReference type="SMART" id="SM00829"/>
    </source>
</evidence>
<dbReference type="PANTHER" id="PTHR44154:SF1">
    <property type="entry name" value="QUINONE OXIDOREDUCTASE"/>
    <property type="match status" value="1"/>
</dbReference>
<accession>A0A852YD33</accession>
<evidence type="ECO:0000313" key="4">
    <source>
        <dbReference type="Proteomes" id="UP000553888"/>
    </source>
</evidence>
<dbReference type="InterPro" id="IPR036291">
    <property type="entry name" value="NAD(P)-bd_dom_sf"/>
</dbReference>
<dbReference type="RefSeq" id="WP_179567255.1">
    <property type="nucleotide sequence ID" value="NZ_JACBZY010000001.1"/>
</dbReference>
<dbReference type="Gene3D" id="3.40.50.720">
    <property type="entry name" value="NAD(P)-binding Rossmann-like Domain"/>
    <property type="match status" value="1"/>
</dbReference>
<dbReference type="Pfam" id="PF13602">
    <property type="entry name" value="ADH_zinc_N_2"/>
    <property type="match status" value="1"/>
</dbReference>
<keyword evidence="4" id="KW-1185">Reference proteome</keyword>
<keyword evidence="1" id="KW-0521">NADP</keyword>
<proteinExistence type="predicted"/>
<dbReference type="InterPro" id="IPR020843">
    <property type="entry name" value="ER"/>
</dbReference>
<dbReference type="EMBL" id="JACBZY010000001">
    <property type="protein sequence ID" value="NYG99210.1"/>
    <property type="molecule type" value="Genomic_DNA"/>
</dbReference>
<comment type="caution">
    <text evidence="3">The sequence shown here is derived from an EMBL/GenBank/DDBJ whole genome shotgun (WGS) entry which is preliminary data.</text>
</comment>
<dbReference type="PANTHER" id="PTHR44154">
    <property type="entry name" value="QUINONE OXIDOREDUCTASE"/>
    <property type="match status" value="1"/>
</dbReference>
<dbReference type="InterPro" id="IPR013154">
    <property type="entry name" value="ADH-like_N"/>
</dbReference>
<dbReference type="GO" id="GO:0016491">
    <property type="term" value="F:oxidoreductase activity"/>
    <property type="evidence" value="ECO:0007669"/>
    <property type="project" value="InterPro"/>
</dbReference>